<gene>
    <name evidence="1" type="ORF">NCTC9962_00561</name>
</gene>
<proteinExistence type="predicted"/>
<organism evidence="1 2">
    <name type="scientific">Escherichia coli</name>
    <dbReference type="NCBI Taxonomy" id="562"/>
    <lineage>
        <taxon>Bacteria</taxon>
        <taxon>Pseudomonadati</taxon>
        <taxon>Pseudomonadota</taxon>
        <taxon>Gammaproteobacteria</taxon>
        <taxon>Enterobacterales</taxon>
        <taxon>Enterobacteriaceae</taxon>
        <taxon>Escherichia</taxon>
    </lineage>
</organism>
<protein>
    <submittedName>
        <fullName evidence="1">Uncharacterized protein</fullName>
    </submittedName>
</protein>
<sequence length="108" mass="12417">MLTKRPNHDRRPEIFRLAMEDFGVNHGADTSEFLPQLSIKTVLHIEVWRVKTDSVDAVLFCQPDGALIMKFLRDNGDMVSPKTFLARTTESSVENPHSRRRSLLLVRL</sequence>
<evidence type="ECO:0000313" key="2">
    <source>
        <dbReference type="Proteomes" id="UP000254052"/>
    </source>
</evidence>
<evidence type="ECO:0000313" key="1">
    <source>
        <dbReference type="EMBL" id="STL00880.1"/>
    </source>
</evidence>
<dbReference type="AlphaFoldDB" id="A0A377A8Z6"/>
<accession>A0A377A8Z6</accession>
<dbReference type="Proteomes" id="UP000254052">
    <property type="component" value="Unassembled WGS sequence"/>
</dbReference>
<dbReference type="EMBL" id="UGED01000002">
    <property type="protein sequence ID" value="STL00880.1"/>
    <property type="molecule type" value="Genomic_DNA"/>
</dbReference>
<name>A0A377A8Z6_ECOLX</name>
<reference evidence="1 2" key="1">
    <citation type="submission" date="2018-06" db="EMBL/GenBank/DDBJ databases">
        <authorList>
            <consortium name="Pathogen Informatics"/>
            <person name="Doyle S."/>
        </authorList>
    </citation>
    <scope>NUCLEOTIDE SEQUENCE [LARGE SCALE GENOMIC DNA]</scope>
    <source>
        <strain evidence="1 2">NCTC9962</strain>
    </source>
</reference>